<dbReference type="AlphaFoldDB" id="A0A382FGK0"/>
<dbReference type="PANTHER" id="PTHR32114">
    <property type="entry name" value="ABC TRANSPORTER ABCH.3"/>
    <property type="match status" value="1"/>
</dbReference>
<dbReference type="InterPro" id="IPR038729">
    <property type="entry name" value="Rad50/SbcC_AAA"/>
</dbReference>
<dbReference type="GO" id="GO:0006302">
    <property type="term" value="P:double-strand break repair"/>
    <property type="evidence" value="ECO:0007669"/>
    <property type="project" value="InterPro"/>
</dbReference>
<protein>
    <recommendedName>
        <fullName evidence="1">Rad50/SbcC-type AAA domain-containing protein</fullName>
    </recommendedName>
</protein>
<dbReference type="PANTHER" id="PTHR32114:SF2">
    <property type="entry name" value="ABC TRANSPORTER ABCH.3"/>
    <property type="match status" value="1"/>
</dbReference>
<reference evidence="2" key="1">
    <citation type="submission" date="2018-05" db="EMBL/GenBank/DDBJ databases">
        <authorList>
            <person name="Lanie J.A."/>
            <person name="Ng W.-L."/>
            <person name="Kazmierczak K.M."/>
            <person name="Andrzejewski T.M."/>
            <person name="Davidsen T.M."/>
            <person name="Wayne K.J."/>
            <person name="Tettelin H."/>
            <person name="Glass J.I."/>
            <person name="Rusch D."/>
            <person name="Podicherti R."/>
            <person name="Tsui H.-C.T."/>
            <person name="Winkler M.E."/>
        </authorList>
    </citation>
    <scope>NUCLEOTIDE SEQUENCE</scope>
</reference>
<proteinExistence type="predicted"/>
<accession>A0A382FGK0</accession>
<feature type="domain" description="Rad50/SbcC-type AAA" evidence="1">
    <location>
        <begin position="8"/>
        <end position="84"/>
    </location>
</feature>
<dbReference type="EMBL" id="UINC01049487">
    <property type="protein sequence ID" value="SVB61333.1"/>
    <property type="molecule type" value="Genomic_DNA"/>
</dbReference>
<dbReference type="GO" id="GO:0016887">
    <property type="term" value="F:ATP hydrolysis activity"/>
    <property type="evidence" value="ECO:0007669"/>
    <property type="project" value="InterPro"/>
</dbReference>
<feature type="non-terminal residue" evidence="2">
    <location>
        <position position="120"/>
    </location>
</feature>
<organism evidence="2">
    <name type="scientific">marine metagenome</name>
    <dbReference type="NCBI Taxonomy" id="408172"/>
    <lineage>
        <taxon>unclassified sequences</taxon>
        <taxon>metagenomes</taxon>
        <taxon>ecological metagenomes</taxon>
    </lineage>
</organism>
<dbReference type="Gene3D" id="3.40.50.300">
    <property type="entry name" value="P-loop containing nucleotide triphosphate hydrolases"/>
    <property type="match status" value="1"/>
</dbReference>
<dbReference type="InterPro" id="IPR027417">
    <property type="entry name" value="P-loop_NTPase"/>
</dbReference>
<evidence type="ECO:0000259" key="1">
    <source>
        <dbReference type="Pfam" id="PF13476"/>
    </source>
</evidence>
<evidence type="ECO:0000313" key="2">
    <source>
        <dbReference type="EMBL" id="SVB61333.1"/>
    </source>
</evidence>
<dbReference type="Pfam" id="PF13476">
    <property type="entry name" value="AAA_23"/>
    <property type="match status" value="1"/>
</dbReference>
<dbReference type="SUPFAM" id="SSF52540">
    <property type="entry name" value="P-loop containing nucleoside triphosphate hydrolases"/>
    <property type="match status" value="1"/>
</dbReference>
<gene>
    <name evidence="2" type="ORF">METZ01_LOCUS214187</name>
</gene>
<sequence>MSAGNTFTSIDLDRAQTTLIVGDNGAGKSTLLDALCFALYGKGFRNLKKDLLVNSINSKELITEVEFQIGRKEYKVIRGAKPNKFELYVNGTLINQDATMRDYQKHLEENVLKMSYRSFT</sequence>
<name>A0A382FGK0_9ZZZZ</name>